<evidence type="ECO:0000313" key="3">
    <source>
        <dbReference type="Proteomes" id="UP000532936"/>
    </source>
</evidence>
<dbReference type="AlphaFoldDB" id="A0A7W6EZV2"/>
<proteinExistence type="predicted"/>
<gene>
    <name evidence="2" type="ORF">GGR11_001597</name>
</gene>
<dbReference type="RefSeq" id="WP_183196187.1">
    <property type="nucleotide sequence ID" value="NZ_JACIDA010000001.1"/>
</dbReference>
<name>A0A7W6EZV2_9CAUL</name>
<protein>
    <submittedName>
        <fullName evidence="2">Putative membrane protein</fullName>
    </submittedName>
</protein>
<accession>A0A7W6EZV2</accession>
<sequence length="177" mass="18783">MSGRSLKIALAVSVALNLFALAGGVAFAVSRARVDERVAELRGPARHGPFREVIAQLQPEVRRDVRARMRAAALAARPDFEAARAARAQAVQAASEPRMDAVRVQALLDQSRTAEMRGRARLEGEAIAMLENLDVEDRKVLSGLLRRRGPGPGHQTPAPGRNAAPPPPGPDGPDGPG</sequence>
<feature type="compositionally biased region" description="Pro residues" evidence="1">
    <location>
        <begin position="164"/>
        <end position="177"/>
    </location>
</feature>
<feature type="region of interest" description="Disordered" evidence="1">
    <location>
        <begin position="141"/>
        <end position="177"/>
    </location>
</feature>
<evidence type="ECO:0000256" key="1">
    <source>
        <dbReference type="SAM" id="MobiDB-lite"/>
    </source>
</evidence>
<dbReference type="Pfam" id="PF13801">
    <property type="entry name" value="Metal_resist"/>
    <property type="match status" value="1"/>
</dbReference>
<evidence type="ECO:0000313" key="2">
    <source>
        <dbReference type="EMBL" id="MBB3872083.1"/>
    </source>
</evidence>
<organism evidence="2 3">
    <name type="scientific">Brevundimonas mediterranea</name>
    <dbReference type="NCBI Taxonomy" id="74329"/>
    <lineage>
        <taxon>Bacteria</taxon>
        <taxon>Pseudomonadati</taxon>
        <taxon>Pseudomonadota</taxon>
        <taxon>Alphaproteobacteria</taxon>
        <taxon>Caulobacterales</taxon>
        <taxon>Caulobacteraceae</taxon>
        <taxon>Brevundimonas</taxon>
    </lineage>
</organism>
<reference evidence="2 3" key="1">
    <citation type="submission" date="2020-08" db="EMBL/GenBank/DDBJ databases">
        <title>Genomic Encyclopedia of Type Strains, Phase IV (KMG-IV): sequencing the most valuable type-strain genomes for metagenomic binning, comparative biology and taxonomic classification.</title>
        <authorList>
            <person name="Goeker M."/>
        </authorList>
    </citation>
    <scope>NUCLEOTIDE SEQUENCE [LARGE SCALE GENOMIC DNA]</scope>
    <source>
        <strain evidence="2 3">DSM 14878</strain>
    </source>
</reference>
<dbReference type="Proteomes" id="UP000532936">
    <property type="component" value="Unassembled WGS sequence"/>
</dbReference>
<dbReference type="EMBL" id="JACIDA010000001">
    <property type="protein sequence ID" value="MBB3872083.1"/>
    <property type="molecule type" value="Genomic_DNA"/>
</dbReference>
<dbReference type="InterPro" id="IPR025961">
    <property type="entry name" value="Metal_resist"/>
</dbReference>
<comment type="caution">
    <text evidence="2">The sequence shown here is derived from an EMBL/GenBank/DDBJ whole genome shotgun (WGS) entry which is preliminary data.</text>
</comment>